<accession>A0ABQ8YTF9</accession>
<evidence type="ECO:0000259" key="1">
    <source>
        <dbReference type="Pfam" id="PF08719"/>
    </source>
</evidence>
<evidence type="ECO:0000313" key="3">
    <source>
        <dbReference type="Proteomes" id="UP001150062"/>
    </source>
</evidence>
<evidence type="ECO:0000313" key="2">
    <source>
        <dbReference type="EMBL" id="KAJ6247782.1"/>
    </source>
</evidence>
<dbReference type="CDD" id="cd15457">
    <property type="entry name" value="NADAR"/>
    <property type="match status" value="1"/>
</dbReference>
<dbReference type="InterPro" id="IPR012816">
    <property type="entry name" value="NADAR"/>
</dbReference>
<proteinExistence type="predicted"/>
<dbReference type="InterPro" id="IPR037238">
    <property type="entry name" value="YbiA-like_sf"/>
</dbReference>
<feature type="domain" description="NADAR" evidence="1">
    <location>
        <begin position="8"/>
        <end position="149"/>
    </location>
</feature>
<sequence length="254" mass="29422">METKKYTFKNDEKKPCYLSTYFPARIVYNGEEYKTCEHAFQAQKYLGSKSSIYDKKYAKKIQKTKRARKAHKLGCSTKGKQKIRSDWEDYSIVTLREILMCKFTQHIELQKQLLSTGNQLIEDTEIDGGYFYYNTNIVGILLMYVRETINENNLMKKNEKAKSEEQKCPICKKIVEPTPRYPNSVCKDCQKTGVFTKEGKKISFCNKGMGGGFMSKIEGQTVYGREHTCYIKNIKCYADEARFGGIVIETDESM</sequence>
<keyword evidence="3" id="KW-1185">Reference proteome</keyword>
<dbReference type="Gene3D" id="1.10.357.40">
    <property type="entry name" value="YbiA-like"/>
    <property type="match status" value="1"/>
</dbReference>
<dbReference type="Proteomes" id="UP001150062">
    <property type="component" value="Unassembled WGS sequence"/>
</dbReference>
<comment type="caution">
    <text evidence="2">The sequence shown here is derived from an EMBL/GenBank/DDBJ whole genome shotgun (WGS) entry which is preliminary data.</text>
</comment>
<name>A0ABQ8YTF9_9EUKA</name>
<dbReference type="EMBL" id="JAOAOG010000122">
    <property type="protein sequence ID" value="KAJ6247782.1"/>
    <property type="molecule type" value="Genomic_DNA"/>
</dbReference>
<dbReference type="Pfam" id="PF08719">
    <property type="entry name" value="NADAR"/>
    <property type="match status" value="1"/>
</dbReference>
<protein>
    <recommendedName>
        <fullName evidence="1">NADAR domain-containing protein</fullName>
    </recommendedName>
</protein>
<gene>
    <name evidence="2" type="ORF">M0813_18416</name>
</gene>
<organism evidence="2 3">
    <name type="scientific">Anaeramoeba flamelloides</name>
    <dbReference type="NCBI Taxonomy" id="1746091"/>
    <lineage>
        <taxon>Eukaryota</taxon>
        <taxon>Metamonada</taxon>
        <taxon>Anaeramoebidae</taxon>
        <taxon>Anaeramoeba</taxon>
    </lineage>
</organism>
<dbReference type="SUPFAM" id="SSF143990">
    <property type="entry name" value="YbiA-like"/>
    <property type="match status" value="1"/>
</dbReference>
<reference evidence="2" key="1">
    <citation type="submission" date="2022-08" db="EMBL/GenBank/DDBJ databases">
        <title>Novel sulfate-reducing endosymbionts in the free-living metamonad Anaeramoeba.</title>
        <authorList>
            <person name="Jerlstrom-Hultqvist J."/>
            <person name="Cepicka I."/>
            <person name="Gallot-Lavallee L."/>
            <person name="Salas-Leiva D."/>
            <person name="Curtis B.A."/>
            <person name="Zahonova K."/>
            <person name="Pipaliya S."/>
            <person name="Dacks J."/>
            <person name="Roger A.J."/>
        </authorList>
    </citation>
    <scope>NUCLEOTIDE SEQUENCE</scope>
    <source>
        <strain evidence="2">Schooner1</strain>
    </source>
</reference>